<gene>
    <name evidence="3" type="ORF">GCM10019016_121770</name>
</gene>
<keyword evidence="4" id="KW-1185">Reference proteome</keyword>
<organism evidence="3 4">
    <name type="scientific">Streptomyces prasinosporus</name>
    <dbReference type="NCBI Taxonomy" id="68256"/>
    <lineage>
        <taxon>Bacteria</taxon>
        <taxon>Bacillati</taxon>
        <taxon>Actinomycetota</taxon>
        <taxon>Actinomycetes</taxon>
        <taxon>Kitasatosporales</taxon>
        <taxon>Streptomycetaceae</taxon>
        <taxon>Streptomyces</taxon>
        <taxon>Streptomyces albogriseolus group</taxon>
    </lineage>
</organism>
<reference evidence="4" key="1">
    <citation type="journal article" date="2019" name="Int. J. Syst. Evol. Microbiol.">
        <title>The Global Catalogue of Microorganisms (GCM) 10K type strain sequencing project: providing services to taxonomists for standard genome sequencing and annotation.</title>
        <authorList>
            <consortium name="The Broad Institute Genomics Platform"/>
            <consortium name="The Broad Institute Genome Sequencing Center for Infectious Disease"/>
            <person name="Wu L."/>
            <person name="Ma J."/>
        </authorList>
    </citation>
    <scope>NUCLEOTIDE SEQUENCE [LARGE SCALE GENOMIC DNA]</scope>
    <source>
        <strain evidence="4">JCM 4816</strain>
    </source>
</reference>
<feature type="compositionally biased region" description="Low complexity" evidence="1">
    <location>
        <begin position="1"/>
        <end position="14"/>
    </location>
</feature>
<dbReference type="RefSeq" id="WP_345585616.1">
    <property type="nucleotide sequence ID" value="NZ_BAAAXF010000082.1"/>
</dbReference>
<comment type="caution">
    <text evidence="3">The sequence shown here is derived from an EMBL/GenBank/DDBJ whole genome shotgun (WGS) entry which is preliminary data.</text>
</comment>
<feature type="region of interest" description="Disordered" evidence="1">
    <location>
        <begin position="1"/>
        <end position="25"/>
    </location>
</feature>
<evidence type="ECO:0000313" key="4">
    <source>
        <dbReference type="Proteomes" id="UP001501455"/>
    </source>
</evidence>
<accession>A0ABP6UC73</accession>
<dbReference type="Proteomes" id="UP001501455">
    <property type="component" value="Unassembled WGS sequence"/>
</dbReference>
<dbReference type="InterPro" id="IPR005509">
    <property type="entry name" value="AfsA_hotdog_dom"/>
</dbReference>
<evidence type="ECO:0000256" key="1">
    <source>
        <dbReference type="SAM" id="MobiDB-lite"/>
    </source>
</evidence>
<dbReference type="EMBL" id="BAAAXF010000082">
    <property type="protein sequence ID" value="GAA3505064.1"/>
    <property type="molecule type" value="Genomic_DNA"/>
</dbReference>
<evidence type="ECO:0000313" key="3">
    <source>
        <dbReference type="EMBL" id="GAA3505064.1"/>
    </source>
</evidence>
<sequence length="342" mass="36081">MTTVTEVVEGAATPDPSPPPAAADTAPEFVRTVDRRLVHRAAVNEVFVTDLRRDGDGFLAGAQLPLSHGYFGDHPRRPAAFDFLLLLESARQACTAAGHLYYGVSRDTVFLVNGFSVRITDQGALTAGTRPGELVLAGGAVRDEGKGGRLRGVRFDVTLSLAGRRAARIGIDTSTAAGEDYRKLRFLQRRSTPPVTEDLDTTAAGRPADAAAVGRRNPLNVVLGEPVREGGAVSAPVEPRWENRSLFDHSYDHVPAMVLVEAARQLAHLAGVPVTAPVTACTARFTRFVELDSSVTATARAARPGAGSPTPPCGLLVEFRQNGAVVAETELDFGPAAGEEGA</sequence>
<feature type="domain" description="A-factor biosynthesis hotdog" evidence="2">
    <location>
        <begin position="212"/>
        <end position="331"/>
    </location>
</feature>
<name>A0ABP6UC73_9ACTN</name>
<feature type="domain" description="A-factor biosynthesis hotdog" evidence="2">
    <location>
        <begin position="37"/>
        <end position="171"/>
    </location>
</feature>
<evidence type="ECO:0000259" key="2">
    <source>
        <dbReference type="Pfam" id="PF03756"/>
    </source>
</evidence>
<protein>
    <submittedName>
        <fullName evidence="3">ScbA/BarX family gamma-butyrolactone biosynthesis protein</fullName>
    </submittedName>
</protein>
<dbReference type="Pfam" id="PF03756">
    <property type="entry name" value="AfsA"/>
    <property type="match status" value="2"/>
</dbReference>
<proteinExistence type="predicted"/>